<comment type="caution">
    <text evidence="2">The sequence shown here is derived from an EMBL/GenBank/DDBJ whole genome shotgun (WGS) entry which is preliminary data.</text>
</comment>
<evidence type="ECO:0000256" key="1">
    <source>
        <dbReference type="SAM" id="MobiDB-lite"/>
    </source>
</evidence>
<dbReference type="AlphaFoldDB" id="A0A371NRI6"/>
<name>A0A371NRI6_9MICO</name>
<proteinExistence type="predicted"/>
<gene>
    <name evidence="2" type="ORF">DY023_12745</name>
</gene>
<feature type="compositionally biased region" description="Basic and acidic residues" evidence="1">
    <location>
        <begin position="87"/>
        <end position="103"/>
    </location>
</feature>
<dbReference type="RefSeq" id="WP_116242714.1">
    <property type="nucleotide sequence ID" value="NZ_QUAB01000045.1"/>
</dbReference>
<accession>A0A371NRI6</accession>
<feature type="region of interest" description="Disordered" evidence="1">
    <location>
        <begin position="74"/>
        <end position="103"/>
    </location>
</feature>
<keyword evidence="3" id="KW-1185">Reference proteome</keyword>
<dbReference type="Proteomes" id="UP000262172">
    <property type="component" value="Unassembled WGS sequence"/>
</dbReference>
<evidence type="ECO:0000313" key="3">
    <source>
        <dbReference type="Proteomes" id="UP000262172"/>
    </source>
</evidence>
<organism evidence="2 3">
    <name type="scientific">Microbacterium bovistercoris</name>
    <dbReference type="NCBI Taxonomy" id="2293570"/>
    <lineage>
        <taxon>Bacteria</taxon>
        <taxon>Bacillati</taxon>
        <taxon>Actinomycetota</taxon>
        <taxon>Actinomycetes</taxon>
        <taxon>Micrococcales</taxon>
        <taxon>Microbacteriaceae</taxon>
        <taxon>Microbacterium</taxon>
    </lineage>
</organism>
<evidence type="ECO:0000313" key="2">
    <source>
        <dbReference type="EMBL" id="REJ04776.1"/>
    </source>
</evidence>
<dbReference type="EMBL" id="QUAB01000045">
    <property type="protein sequence ID" value="REJ04776.1"/>
    <property type="molecule type" value="Genomic_DNA"/>
</dbReference>
<protein>
    <submittedName>
        <fullName evidence="2">Uncharacterized protein</fullName>
    </submittedName>
</protein>
<sequence length="103" mass="11325">MSGAVAHEPQVPISVFKANPVAYADTGVVVMVHNRPRMRVVPIVRASDPELAAVKARLRLLNALVDPDAVRSERNSPVIGIATGRSRHSESDDRHERTDRRDP</sequence>
<reference evidence="2 3" key="1">
    <citation type="submission" date="2018-08" db="EMBL/GenBank/DDBJ databases">
        <title>Isolation, diversity and antifungal activity of Actinobacteria from cow dung.</title>
        <authorList>
            <person name="Ling L."/>
        </authorList>
    </citation>
    <scope>NUCLEOTIDE SEQUENCE [LARGE SCALE GENOMIC DNA]</scope>
    <source>
        <strain evidence="2 3">NEAU-LLE</strain>
    </source>
</reference>